<dbReference type="AlphaFoldDB" id="A0A1I6RHE7"/>
<evidence type="ECO:0000313" key="1">
    <source>
        <dbReference type="EMBL" id="SFS63898.1"/>
    </source>
</evidence>
<evidence type="ECO:0000313" key="2">
    <source>
        <dbReference type="Proteomes" id="UP000183209"/>
    </source>
</evidence>
<name>A0A1I6RHE7_9FLAO</name>
<reference evidence="1 2" key="1">
    <citation type="submission" date="2016-10" db="EMBL/GenBank/DDBJ databases">
        <authorList>
            <person name="de Groot N.N."/>
        </authorList>
    </citation>
    <scope>NUCLEOTIDE SEQUENCE [LARGE SCALE GENOMIC DNA]</scope>
    <source>
        <strain evidence="1 2">CGMCC 1.6114</strain>
    </source>
</reference>
<dbReference type="EMBL" id="FPAG01000003">
    <property type="protein sequence ID" value="SFS63898.1"/>
    <property type="molecule type" value="Genomic_DNA"/>
</dbReference>
<sequence>MAESKYSRLEMESRFIELSLGSHIIVHGYDQLNKEITENVETEVFSKKLVAISRIKSVSEKYILTDYLGGRWIYWEYEEDFEEVKKLLLQK</sequence>
<organism evidence="1 2">
    <name type="scientific">Zhouia amylolytica</name>
    <dbReference type="NCBI Taxonomy" id="376730"/>
    <lineage>
        <taxon>Bacteria</taxon>
        <taxon>Pseudomonadati</taxon>
        <taxon>Bacteroidota</taxon>
        <taxon>Flavobacteriia</taxon>
        <taxon>Flavobacteriales</taxon>
        <taxon>Flavobacteriaceae</taxon>
        <taxon>Zhouia</taxon>
    </lineage>
</organism>
<gene>
    <name evidence="1" type="ORF">SAMN04487906_1070</name>
</gene>
<accession>A0A1I6RHE7</accession>
<dbReference type="Proteomes" id="UP000183209">
    <property type="component" value="Unassembled WGS sequence"/>
</dbReference>
<proteinExistence type="predicted"/>
<protein>
    <submittedName>
        <fullName evidence="1">Uncharacterized protein</fullName>
    </submittedName>
</protein>